<feature type="region of interest" description="Disordered" evidence="1">
    <location>
        <begin position="122"/>
        <end position="159"/>
    </location>
</feature>
<comment type="caution">
    <text evidence="2">The sequence shown here is derived from an EMBL/GenBank/DDBJ whole genome shotgun (WGS) entry which is preliminary data.</text>
</comment>
<dbReference type="Proteomes" id="UP001152888">
    <property type="component" value="Unassembled WGS sequence"/>
</dbReference>
<gene>
    <name evidence="2" type="ORF">ACAOBT_LOCUS24020</name>
</gene>
<feature type="compositionally biased region" description="Low complexity" evidence="1">
    <location>
        <begin position="146"/>
        <end position="159"/>
    </location>
</feature>
<keyword evidence="3" id="KW-1185">Reference proteome</keyword>
<feature type="compositionally biased region" description="Low complexity" evidence="1">
    <location>
        <begin position="47"/>
        <end position="70"/>
    </location>
</feature>
<name>A0A9P0LS37_ACAOB</name>
<dbReference type="OrthoDB" id="7482126at2759"/>
<dbReference type="AlphaFoldDB" id="A0A9P0LS37"/>
<dbReference type="EMBL" id="CAKOFQ010007308">
    <property type="protein sequence ID" value="CAH1997873.1"/>
    <property type="molecule type" value="Genomic_DNA"/>
</dbReference>
<sequence length="190" mass="19305">MDSYDLFGEDGTGMLEGLPDLGSSAGFDPSVTGGNRNAAPGGGGGPQQAQQQAYQNPQAAQQPSYQPQPGQGQGQTGPGDHTSPLQKLASFGGSAGGGPAGGDPSVAAAAMYGSAGGYGAGPTDGRGMGPPPHTGQANAYQRMVRPPHSAAAPPATPQYPYQTDTMYSMPDVQDSTYFLFPGCRQCYRPY</sequence>
<protein>
    <submittedName>
        <fullName evidence="2">Uncharacterized protein</fullName>
    </submittedName>
</protein>
<organism evidence="2 3">
    <name type="scientific">Acanthoscelides obtectus</name>
    <name type="common">Bean weevil</name>
    <name type="synonym">Bruchus obtectus</name>
    <dbReference type="NCBI Taxonomy" id="200917"/>
    <lineage>
        <taxon>Eukaryota</taxon>
        <taxon>Metazoa</taxon>
        <taxon>Ecdysozoa</taxon>
        <taxon>Arthropoda</taxon>
        <taxon>Hexapoda</taxon>
        <taxon>Insecta</taxon>
        <taxon>Pterygota</taxon>
        <taxon>Neoptera</taxon>
        <taxon>Endopterygota</taxon>
        <taxon>Coleoptera</taxon>
        <taxon>Polyphaga</taxon>
        <taxon>Cucujiformia</taxon>
        <taxon>Chrysomeloidea</taxon>
        <taxon>Chrysomelidae</taxon>
        <taxon>Bruchinae</taxon>
        <taxon>Bruchini</taxon>
        <taxon>Acanthoscelides</taxon>
    </lineage>
</organism>
<reference evidence="2" key="1">
    <citation type="submission" date="2022-03" db="EMBL/GenBank/DDBJ databases">
        <authorList>
            <person name="Sayadi A."/>
        </authorList>
    </citation>
    <scope>NUCLEOTIDE SEQUENCE</scope>
</reference>
<evidence type="ECO:0000313" key="3">
    <source>
        <dbReference type="Proteomes" id="UP001152888"/>
    </source>
</evidence>
<evidence type="ECO:0000256" key="1">
    <source>
        <dbReference type="SAM" id="MobiDB-lite"/>
    </source>
</evidence>
<evidence type="ECO:0000313" key="2">
    <source>
        <dbReference type="EMBL" id="CAH1997873.1"/>
    </source>
</evidence>
<accession>A0A9P0LS37</accession>
<feature type="region of interest" description="Disordered" evidence="1">
    <location>
        <begin position="1"/>
        <end position="108"/>
    </location>
</feature>
<proteinExistence type="predicted"/>